<dbReference type="InterPro" id="IPR001347">
    <property type="entry name" value="SIS_dom"/>
</dbReference>
<dbReference type="InterPro" id="IPR047640">
    <property type="entry name" value="RpiR-like"/>
</dbReference>
<dbReference type="InterPro" id="IPR035472">
    <property type="entry name" value="RpiR-like_SIS"/>
</dbReference>
<dbReference type="SUPFAM" id="SSF46689">
    <property type="entry name" value="Homeodomain-like"/>
    <property type="match status" value="1"/>
</dbReference>
<dbReference type="GO" id="GO:0097367">
    <property type="term" value="F:carbohydrate derivative binding"/>
    <property type="evidence" value="ECO:0007669"/>
    <property type="project" value="InterPro"/>
</dbReference>
<evidence type="ECO:0000313" key="7">
    <source>
        <dbReference type="Proteomes" id="UP000184295"/>
    </source>
</evidence>
<gene>
    <name evidence="6" type="ORF">SAMN02745225_01699</name>
</gene>
<dbReference type="Pfam" id="PF01418">
    <property type="entry name" value="HTH_6"/>
    <property type="match status" value="1"/>
</dbReference>
<evidence type="ECO:0000313" key="6">
    <source>
        <dbReference type="EMBL" id="SHE81598.1"/>
    </source>
</evidence>
<feature type="region of interest" description="Disordered" evidence="4">
    <location>
        <begin position="1"/>
        <end position="26"/>
    </location>
</feature>
<dbReference type="CDD" id="cd05013">
    <property type="entry name" value="SIS_RpiR"/>
    <property type="match status" value="1"/>
</dbReference>
<reference evidence="7" key="1">
    <citation type="submission" date="2016-11" db="EMBL/GenBank/DDBJ databases">
        <authorList>
            <person name="Varghese N."/>
            <person name="Submissions S."/>
        </authorList>
    </citation>
    <scope>NUCLEOTIDE SEQUENCE [LARGE SCALE GENOMIC DNA]</scope>
    <source>
        <strain evidence="7">DSM 19514</strain>
    </source>
</reference>
<feature type="domain" description="HTH rpiR-type" evidence="5">
    <location>
        <begin position="24"/>
        <end position="100"/>
    </location>
</feature>
<dbReference type="GO" id="GO:0003677">
    <property type="term" value="F:DNA binding"/>
    <property type="evidence" value="ECO:0007669"/>
    <property type="project" value="UniProtKB-KW"/>
</dbReference>
<dbReference type="RefSeq" id="WP_072791314.1">
    <property type="nucleotide sequence ID" value="NZ_FQUL01000026.1"/>
</dbReference>
<dbReference type="GO" id="GO:1901135">
    <property type="term" value="P:carbohydrate derivative metabolic process"/>
    <property type="evidence" value="ECO:0007669"/>
    <property type="project" value="InterPro"/>
</dbReference>
<protein>
    <submittedName>
        <fullName evidence="6">Transcriptional regulator, RpiR family</fullName>
    </submittedName>
</protein>
<dbReference type="Pfam" id="PF01380">
    <property type="entry name" value="SIS"/>
    <property type="match status" value="1"/>
</dbReference>
<dbReference type="OrthoDB" id="3574600at2"/>
<dbReference type="SUPFAM" id="SSF53697">
    <property type="entry name" value="SIS domain"/>
    <property type="match status" value="1"/>
</dbReference>
<dbReference type="STRING" id="1121881.SAMN02745225_01699"/>
<dbReference type="PANTHER" id="PTHR30514:SF18">
    <property type="entry name" value="RPIR-FAMILY TRANSCRIPTIONAL REGULATOR"/>
    <property type="match status" value="1"/>
</dbReference>
<proteinExistence type="predicted"/>
<dbReference type="PROSITE" id="PS51071">
    <property type="entry name" value="HTH_RPIR"/>
    <property type="match status" value="1"/>
</dbReference>
<dbReference type="InterPro" id="IPR036388">
    <property type="entry name" value="WH-like_DNA-bd_sf"/>
</dbReference>
<evidence type="ECO:0000259" key="5">
    <source>
        <dbReference type="PROSITE" id="PS51071"/>
    </source>
</evidence>
<dbReference type="Gene3D" id="3.40.50.10490">
    <property type="entry name" value="Glucose-6-phosphate isomerase like protein, domain 1"/>
    <property type="match status" value="1"/>
</dbReference>
<name>A0A1M4WK37_9ACTN</name>
<evidence type="ECO:0000256" key="1">
    <source>
        <dbReference type="ARBA" id="ARBA00023015"/>
    </source>
</evidence>
<dbReference type="PANTHER" id="PTHR30514">
    <property type="entry name" value="GLUCOKINASE"/>
    <property type="match status" value="1"/>
</dbReference>
<dbReference type="InterPro" id="IPR009057">
    <property type="entry name" value="Homeodomain-like_sf"/>
</dbReference>
<dbReference type="Gene3D" id="1.10.10.10">
    <property type="entry name" value="Winged helix-like DNA-binding domain superfamily/Winged helix DNA-binding domain"/>
    <property type="match status" value="1"/>
</dbReference>
<dbReference type="AlphaFoldDB" id="A0A1M4WK37"/>
<keyword evidence="2" id="KW-0238">DNA-binding</keyword>
<evidence type="ECO:0000256" key="2">
    <source>
        <dbReference type="ARBA" id="ARBA00023125"/>
    </source>
</evidence>
<dbReference type="EMBL" id="FQUL01000026">
    <property type="protein sequence ID" value="SHE81598.1"/>
    <property type="molecule type" value="Genomic_DNA"/>
</dbReference>
<keyword evidence="3" id="KW-0804">Transcription</keyword>
<evidence type="ECO:0000256" key="4">
    <source>
        <dbReference type="SAM" id="MobiDB-lite"/>
    </source>
</evidence>
<accession>A0A1M4WK37</accession>
<dbReference type="Proteomes" id="UP000184295">
    <property type="component" value="Unassembled WGS sequence"/>
</dbReference>
<keyword evidence="1" id="KW-0805">Transcription regulation</keyword>
<dbReference type="InterPro" id="IPR046348">
    <property type="entry name" value="SIS_dom_sf"/>
</dbReference>
<sequence length="312" mass="33989">MTFSGDMSDDLEAEEDKQSSTTDATVSSALRSIKPSLSKAELRVAEALLSNYPVSGITTASALAAQAGVSDPTVTRLVARLGFASFSEMRDSLLKELELRLAPPRYSDPLRGDRTFKEFGVSAAMELANQIQRSMNGLLDEEIKRAVDLLGDIRRDLYITGGRASRTVAMQASWTMEVIRPKVRFLEDSEGARINALLDISKGTTVLLLDYRRYQREAVEFARSVKEAGASLIVMTDPFLSPASAYADVVLTSEIEGLSPFNTMVPTLALVELLTALVARNIFGKDDSRLNRYVDLSHGMLLGRGGVSPVES</sequence>
<keyword evidence="7" id="KW-1185">Reference proteome</keyword>
<evidence type="ECO:0000256" key="3">
    <source>
        <dbReference type="ARBA" id="ARBA00023163"/>
    </source>
</evidence>
<organism evidence="6 7">
    <name type="scientific">Ferrithrix thermotolerans DSM 19514</name>
    <dbReference type="NCBI Taxonomy" id="1121881"/>
    <lineage>
        <taxon>Bacteria</taxon>
        <taxon>Bacillati</taxon>
        <taxon>Actinomycetota</taxon>
        <taxon>Acidimicrobiia</taxon>
        <taxon>Acidimicrobiales</taxon>
        <taxon>Acidimicrobiaceae</taxon>
        <taxon>Ferrithrix</taxon>
    </lineage>
</organism>
<dbReference type="GO" id="GO:0003700">
    <property type="term" value="F:DNA-binding transcription factor activity"/>
    <property type="evidence" value="ECO:0007669"/>
    <property type="project" value="InterPro"/>
</dbReference>
<dbReference type="InterPro" id="IPR000281">
    <property type="entry name" value="HTH_RpiR"/>
</dbReference>